<dbReference type="Pfam" id="PF08281">
    <property type="entry name" value="Sigma70_r4_2"/>
    <property type="match status" value="1"/>
</dbReference>
<dbReference type="InterPro" id="IPR013325">
    <property type="entry name" value="RNA_pol_sigma_r2"/>
</dbReference>
<dbReference type="CDD" id="cd06171">
    <property type="entry name" value="Sigma70_r4"/>
    <property type="match status" value="1"/>
</dbReference>
<evidence type="ECO:0000259" key="5">
    <source>
        <dbReference type="Pfam" id="PF04542"/>
    </source>
</evidence>
<evidence type="ECO:0000256" key="4">
    <source>
        <dbReference type="ARBA" id="ARBA00023163"/>
    </source>
</evidence>
<feature type="domain" description="RNA polymerase sigma factor 70 region 4 type 2" evidence="6">
    <location>
        <begin position="116"/>
        <end position="166"/>
    </location>
</feature>
<dbReference type="PANTHER" id="PTHR43133:SF51">
    <property type="entry name" value="RNA POLYMERASE SIGMA FACTOR"/>
    <property type="match status" value="1"/>
</dbReference>
<proteinExistence type="inferred from homology"/>
<dbReference type="Gene3D" id="1.10.10.10">
    <property type="entry name" value="Winged helix-like DNA-binding domain superfamily/Winged helix DNA-binding domain"/>
    <property type="match status" value="1"/>
</dbReference>
<evidence type="ECO:0000313" key="8">
    <source>
        <dbReference type="Proteomes" id="UP001596052"/>
    </source>
</evidence>
<dbReference type="NCBIfam" id="TIGR02937">
    <property type="entry name" value="sigma70-ECF"/>
    <property type="match status" value="1"/>
</dbReference>
<reference evidence="8" key="1">
    <citation type="journal article" date="2019" name="Int. J. Syst. Evol. Microbiol.">
        <title>The Global Catalogue of Microorganisms (GCM) 10K type strain sequencing project: providing services to taxonomists for standard genome sequencing and annotation.</title>
        <authorList>
            <consortium name="The Broad Institute Genomics Platform"/>
            <consortium name="The Broad Institute Genome Sequencing Center for Infectious Disease"/>
            <person name="Wu L."/>
            <person name="Ma J."/>
        </authorList>
    </citation>
    <scope>NUCLEOTIDE SEQUENCE [LARGE SCALE GENOMIC DNA]</scope>
    <source>
        <strain evidence="8">CGMCC 4.1469</strain>
    </source>
</reference>
<evidence type="ECO:0000256" key="1">
    <source>
        <dbReference type="ARBA" id="ARBA00010641"/>
    </source>
</evidence>
<dbReference type="Proteomes" id="UP001596052">
    <property type="component" value="Unassembled WGS sequence"/>
</dbReference>
<comment type="similarity">
    <text evidence="1">Belongs to the sigma-70 factor family. ECF subfamily.</text>
</comment>
<name>A0ABW0KTV5_9BACT</name>
<dbReference type="SUPFAM" id="SSF88946">
    <property type="entry name" value="Sigma2 domain of RNA polymerase sigma factors"/>
    <property type="match status" value="1"/>
</dbReference>
<gene>
    <name evidence="7" type="ORF">ACFQDI_18425</name>
</gene>
<dbReference type="InterPro" id="IPR039425">
    <property type="entry name" value="RNA_pol_sigma-70-like"/>
</dbReference>
<keyword evidence="8" id="KW-1185">Reference proteome</keyword>
<accession>A0ABW0KTV5</accession>
<dbReference type="InterPro" id="IPR013249">
    <property type="entry name" value="RNA_pol_sigma70_r4_t2"/>
</dbReference>
<evidence type="ECO:0000259" key="6">
    <source>
        <dbReference type="Pfam" id="PF08281"/>
    </source>
</evidence>
<evidence type="ECO:0000256" key="3">
    <source>
        <dbReference type="ARBA" id="ARBA00023082"/>
    </source>
</evidence>
<dbReference type="InterPro" id="IPR036388">
    <property type="entry name" value="WH-like_DNA-bd_sf"/>
</dbReference>
<protein>
    <submittedName>
        <fullName evidence="7">RNA polymerase sigma factor</fullName>
    </submittedName>
</protein>
<dbReference type="InterPro" id="IPR013324">
    <property type="entry name" value="RNA_pol_sigma_r3/r4-like"/>
</dbReference>
<comment type="caution">
    <text evidence="7">The sequence shown here is derived from an EMBL/GenBank/DDBJ whole genome shotgun (WGS) entry which is preliminary data.</text>
</comment>
<keyword evidence="4" id="KW-0804">Transcription</keyword>
<evidence type="ECO:0000313" key="7">
    <source>
        <dbReference type="EMBL" id="MFC5456849.1"/>
    </source>
</evidence>
<dbReference type="Gene3D" id="1.10.1740.10">
    <property type="match status" value="1"/>
</dbReference>
<dbReference type="PANTHER" id="PTHR43133">
    <property type="entry name" value="RNA POLYMERASE ECF-TYPE SIGMA FACTO"/>
    <property type="match status" value="1"/>
</dbReference>
<evidence type="ECO:0000256" key="2">
    <source>
        <dbReference type="ARBA" id="ARBA00023015"/>
    </source>
</evidence>
<dbReference type="RefSeq" id="WP_377169522.1">
    <property type="nucleotide sequence ID" value="NZ_JBHSMQ010000007.1"/>
</dbReference>
<dbReference type="Pfam" id="PF04542">
    <property type="entry name" value="Sigma70_r2"/>
    <property type="match status" value="1"/>
</dbReference>
<dbReference type="InterPro" id="IPR014284">
    <property type="entry name" value="RNA_pol_sigma-70_dom"/>
</dbReference>
<keyword evidence="2" id="KW-0805">Transcription regulation</keyword>
<feature type="domain" description="RNA polymerase sigma-70 region 2" evidence="5">
    <location>
        <begin position="21"/>
        <end position="84"/>
    </location>
</feature>
<dbReference type="InterPro" id="IPR007627">
    <property type="entry name" value="RNA_pol_sigma70_r2"/>
</dbReference>
<dbReference type="EMBL" id="JBHSMQ010000007">
    <property type="protein sequence ID" value="MFC5456849.1"/>
    <property type="molecule type" value="Genomic_DNA"/>
</dbReference>
<sequence length="184" mass="21135">MPAQHVQDEAAVLVRRALDQHESTLIAYTASILGGDIERARDVVQDSMLRLYLTEPERVRENLKSWLFTVCRNRAFDILRKEQRLDLGNDEVIDAAADHEPDPSQSAGMHELYEHIWSCVDRLRPNQREVVRLKFLHDCSYQEISGITGLSVGNVGFIMHHAIKKLRELMSTDVSEEYKTPTHL</sequence>
<dbReference type="SUPFAM" id="SSF88659">
    <property type="entry name" value="Sigma3 and sigma4 domains of RNA polymerase sigma factors"/>
    <property type="match status" value="1"/>
</dbReference>
<keyword evidence="3" id="KW-0731">Sigma factor</keyword>
<organism evidence="7 8">
    <name type="scientific">Prosthecobacter fluviatilis</name>
    <dbReference type="NCBI Taxonomy" id="445931"/>
    <lineage>
        <taxon>Bacteria</taxon>
        <taxon>Pseudomonadati</taxon>
        <taxon>Verrucomicrobiota</taxon>
        <taxon>Verrucomicrobiia</taxon>
        <taxon>Verrucomicrobiales</taxon>
        <taxon>Verrucomicrobiaceae</taxon>
        <taxon>Prosthecobacter</taxon>
    </lineage>
</organism>